<gene>
    <name evidence="2" type="primary">LOC107788456</name>
</gene>
<accession>A0AC58UNV7</accession>
<dbReference type="Proteomes" id="UP000790787">
    <property type="component" value="Chromosome 6"/>
</dbReference>
<sequence length="302" mass="35136">MEKTGAIVSSHKVTVEIRDASPSHYLMKFESFYKLSENDIDMYESNEFEAWGYKWKLIIYPKGDDNIEGNDYISVYLAIANDSSLPAGWEANAVFSFFLFNQLCDNYLVIRDTYRLTFFYFTFVFFPFPFDRYRAFSGTSMFEIFPSELGRQVWRFHKVNCKWGFSKLISHKALKEQSNGYLVDDSIIIGAEVFVVKSQGVGECVSMLEDIETNKHEWKIYEFSKLGESCLSKEFTVGDYKWKILLYPNGVCCQRTKESLSILHQLMLRDLVAGKGLRQNTPFLSKTRLMVNITTKVISIYF</sequence>
<evidence type="ECO:0000313" key="2">
    <source>
        <dbReference type="RefSeq" id="XP_075111187.1"/>
    </source>
</evidence>
<dbReference type="RefSeq" id="XP_075111187.1">
    <property type="nucleotide sequence ID" value="XM_075255086.1"/>
</dbReference>
<keyword evidence="1" id="KW-1185">Reference proteome</keyword>
<reference evidence="1" key="1">
    <citation type="journal article" date="2014" name="Nat. Commun.">
        <title>The tobacco genome sequence and its comparison with those of tomato and potato.</title>
        <authorList>
            <person name="Sierro N."/>
            <person name="Battey J.N."/>
            <person name="Ouadi S."/>
            <person name="Bakaher N."/>
            <person name="Bovet L."/>
            <person name="Willig A."/>
            <person name="Goepfert S."/>
            <person name="Peitsch M.C."/>
            <person name="Ivanov N.V."/>
        </authorList>
    </citation>
    <scope>NUCLEOTIDE SEQUENCE [LARGE SCALE GENOMIC DNA]</scope>
</reference>
<protein>
    <submittedName>
        <fullName evidence="2">MATH domain and coiled-coil domain-containing protein At2g01790-like</fullName>
    </submittedName>
</protein>
<proteinExistence type="predicted"/>
<name>A0AC58UNV7_TOBAC</name>
<organism evidence="1 2">
    <name type="scientific">Nicotiana tabacum</name>
    <name type="common">Common tobacco</name>
    <dbReference type="NCBI Taxonomy" id="4097"/>
    <lineage>
        <taxon>Eukaryota</taxon>
        <taxon>Viridiplantae</taxon>
        <taxon>Streptophyta</taxon>
        <taxon>Embryophyta</taxon>
        <taxon>Tracheophyta</taxon>
        <taxon>Spermatophyta</taxon>
        <taxon>Magnoliopsida</taxon>
        <taxon>eudicotyledons</taxon>
        <taxon>Gunneridae</taxon>
        <taxon>Pentapetalae</taxon>
        <taxon>asterids</taxon>
        <taxon>lamiids</taxon>
        <taxon>Solanales</taxon>
        <taxon>Solanaceae</taxon>
        <taxon>Nicotianoideae</taxon>
        <taxon>Nicotianeae</taxon>
        <taxon>Nicotiana</taxon>
    </lineage>
</organism>
<reference evidence="2" key="2">
    <citation type="submission" date="2025-08" db="UniProtKB">
        <authorList>
            <consortium name="RefSeq"/>
        </authorList>
    </citation>
    <scope>IDENTIFICATION</scope>
    <source>
        <tissue evidence="2">Leaf</tissue>
    </source>
</reference>
<evidence type="ECO:0000313" key="1">
    <source>
        <dbReference type="Proteomes" id="UP000790787"/>
    </source>
</evidence>